<reference evidence="1" key="1">
    <citation type="submission" date="2022-09" db="EMBL/GenBank/DDBJ databases">
        <title>Complete Genomes of Fervidibacillus albus and Fervidibacillus halotolerans isolated from tidal flat sediments.</title>
        <authorList>
            <person name="Kwon K.K."/>
            <person name="Yang S.-H."/>
            <person name="Park M.J."/>
            <person name="Oh H.-M."/>
        </authorList>
    </citation>
    <scope>NUCLEOTIDE SEQUENCE</scope>
    <source>
        <strain evidence="1">MEBiC13594</strain>
    </source>
</reference>
<proteinExistence type="predicted"/>
<dbReference type="Proteomes" id="UP001164726">
    <property type="component" value="Chromosome"/>
</dbReference>
<keyword evidence="2" id="KW-1185">Reference proteome</keyword>
<name>A0A9E8M1Q8_9BACI</name>
<sequence>MKTNERMTIIPTEGLVEGKDFEIVSYFVVDNSNRFHTIESYFQIDQLELINRYPNPKEFFHVFQIHARFNRKLEDLELIQKTPMFKRPVYFYRFNDLPMDLELLISLGFGLVRIHTGDSWGELLLYDIGFFKNLLYEDGEEWDNPLIGDTALRIAFYLSLMDPKFDDRDLEILMNMSEDLVKNLCMCNGDKIVQQLKETFAKKKGGNNVLPFPRY</sequence>
<dbReference type="KEGG" id="fhl:OE105_04365"/>
<dbReference type="RefSeq" id="WP_275421518.1">
    <property type="nucleotide sequence ID" value="NZ_CP106877.1"/>
</dbReference>
<protein>
    <submittedName>
        <fullName evidence="1">Uncharacterized protein</fullName>
    </submittedName>
</protein>
<dbReference type="EMBL" id="CP106877">
    <property type="protein sequence ID" value="WAA13357.1"/>
    <property type="molecule type" value="Genomic_DNA"/>
</dbReference>
<gene>
    <name evidence="1" type="ORF">OE105_04365</name>
</gene>
<accession>A0A9E8M1Q8</accession>
<evidence type="ECO:0000313" key="2">
    <source>
        <dbReference type="Proteomes" id="UP001164726"/>
    </source>
</evidence>
<evidence type="ECO:0000313" key="1">
    <source>
        <dbReference type="EMBL" id="WAA13357.1"/>
    </source>
</evidence>
<dbReference type="AlphaFoldDB" id="A0A9E8M1Q8"/>
<organism evidence="1 2">
    <name type="scientific">Fervidibacillus halotolerans</name>
    <dbReference type="NCBI Taxonomy" id="2980027"/>
    <lineage>
        <taxon>Bacteria</taxon>
        <taxon>Bacillati</taxon>
        <taxon>Bacillota</taxon>
        <taxon>Bacilli</taxon>
        <taxon>Bacillales</taxon>
        <taxon>Bacillaceae</taxon>
        <taxon>Fervidibacillus</taxon>
    </lineage>
</organism>